<dbReference type="InterPro" id="IPR018445">
    <property type="entry name" value="Put_Phosphate_transp_reg"/>
</dbReference>
<reference evidence="2" key="1">
    <citation type="submission" date="2021-03" db="EMBL/GenBank/DDBJ databases">
        <title>Alkalibacter marinus sp. nov., isolated from tidal flat sediment.</title>
        <authorList>
            <person name="Namirimu T."/>
            <person name="Yang J.-A."/>
            <person name="Yang S.-H."/>
            <person name="Kim Y.-J."/>
            <person name="Kwon K.K."/>
        </authorList>
    </citation>
    <scope>NUCLEOTIDE SEQUENCE</scope>
    <source>
        <strain evidence="2">ES005</strain>
    </source>
</reference>
<dbReference type="InterPro" id="IPR052912">
    <property type="entry name" value="UPF0111_domain"/>
</dbReference>
<organism evidence="2 3">
    <name type="scientific">Alkalibacter rhizosphaerae</name>
    <dbReference type="NCBI Taxonomy" id="2815577"/>
    <lineage>
        <taxon>Bacteria</taxon>
        <taxon>Bacillati</taxon>
        <taxon>Bacillota</taxon>
        <taxon>Clostridia</taxon>
        <taxon>Eubacteriales</taxon>
        <taxon>Eubacteriaceae</taxon>
        <taxon>Alkalibacter</taxon>
    </lineage>
</organism>
<evidence type="ECO:0000256" key="1">
    <source>
        <dbReference type="ARBA" id="ARBA00008591"/>
    </source>
</evidence>
<comment type="similarity">
    <text evidence="1">Belongs to the UPF0111 family.</text>
</comment>
<keyword evidence="3" id="KW-1185">Reference proteome</keyword>
<gene>
    <name evidence="2" type="ORF">J0B03_11620</name>
</gene>
<name>A0A975AHG3_9FIRM</name>
<dbReference type="Gene3D" id="1.20.58.220">
    <property type="entry name" value="Phosphate transport system protein phou homolog 2, domain 2"/>
    <property type="match status" value="1"/>
</dbReference>
<dbReference type="Pfam" id="PF01865">
    <property type="entry name" value="PhoU_div"/>
    <property type="match status" value="1"/>
</dbReference>
<dbReference type="PANTHER" id="PTHR37298:SF1">
    <property type="entry name" value="UPF0111 PROTEIN YKAA"/>
    <property type="match status" value="1"/>
</dbReference>
<evidence type="ECO:0000313" key="2">
    <source>
        <dbReference type="EMBL" id="QSX08422.1"/>
    </source>
</evidence>
<dbReference type="Proteomes" id="UP000663499">
    <property type="component" value="Chromosome"/>
</dbReference>
<dbReference type="PANTHER" id="PTHR37298">
    <property type="entry name" value="UPF0111 PROTEIN YKAA"/>
    <property type="match status" value="1"/>
</dbReference>
<dbReference type="KEGG" id="alka:J0B03_11620"/>
<sequence>MKLFNKEAKFDYIVFFDRFSKYTVDAAKYLDQVLSHFDQVSLEEQVRTMHDIEKSADLEKKQMLVKLIDEFLPPIDKEDIIDLSHKIDDVTDAIEEVLVSYYTYHITQVTKEALIFTRMIRDASIEMNKCLVAMQKYKKNNDVFEHIGKVNRIKSEGEKLYKVTVAELYQAEADPQTAYEYTEIYKAMRNCYLYCKRVTNGVEKVVMKNL</sequence>
<accession>A0A975AHG3</accession>
<dbReference type="InterPro" id="IPR038078">
    <property type="entry name" value="PhoU-like_sf"/>
</dbReference>
<protein>
    <submittedName>
        <fullName evidence="2">DUF47 family protein</fullName>
    </submittedName>
</protein>
<dbReference type="RefSeq" id="WP_207299763.1">
    <property type="nucleotide sequence ID" value="NZ_CP071444.1"/>
</dbReference>
<dbReference type="EMBL" id="CP071444">
    <property type="protein sequence ID" value="QSX08422.1"/>
    <property type="molecule type" value="Genomic_DNA"/>
</dbReference>
<proteinExistence type="inferred from homology"/>
<evidence type="ECO:0000313" key="3">
    <source>
        <dbReference type="Proteomes" id="UP000663499"/>
    </source>
</evidence>
<dbReference type="AlphaFoldDB" id="A0A975AHG3"/>